<dbReference type="PANTHER" id="PTHR10773">
    <property type="entry name" value="DNA-DIRECTED RNA POLYMERASES I, II, AND III SUBUNIT RPABC2"/>
    <property type="match status" value="1"/>
</dbReference>
<dbReference type="EMBL" id="OU896710">
    <property type="protein sequence ID" value="CAG9820696.1"/>
    <property type="molecule type" value="Genomic_DNA"/>
</dbReference>
<reference evidence="3" key="1">
    <citation type="submission" date="2022-01" db="EMBL/GenBank/DDBJ databases">
        <authorList>
            <person name="King R."/>
        </authorList>
    </citation>
    <scope>NUCLEOTIDE SEQUENCE</scope>
</reference>
<protein>
    <recommendedName>
        <fullName evidence="2">DUF7869 domain-containing protein</fullName>
    </recommendedName>
</protein>
<keyword evidence="4" id="KW-1185">Reference proteome</keyword>
<sequence length="842" mass="98257">MDEEDIIVNEGNDGSRRRKKKESKRESSKRTRYADQDPELENFRRPCNHNGPTYECAKVEMEDISRIRKDFYEEVDKIRQDIKLCHFISVMPVKRHRSTREIKQRNATVAYLLKSRKTTMRICKTFFIAVFGVTNQRIATVSKALEEGAVPKERRGGDKISHKIASKKEKVRSFIGQLRGKESHYNRSKSKRIYLSANLSVAKLQKLYNRKCGAEYRVSYDMFRNVFINDFNIGFSSPASDVCSKCTRLQQQLKHENDLEKKKEIIIEYRIHRKRANTFFELARENPDNTISFCFDLQQVQPLPRTPIGDAFYAHQISWYAFCCVSMTSRNPTFYVWTEDLAGRGATQIGSALMHHLDGLNFDGKHCIRLFCDGCGGQNKNSHIIHTLMYWLKNKSPENISEIIITFPVRGHSFLPADRAFGRVEKILRQNPIVTHKKEYVDLYSEVGTVQSLGSDWKLYDIKELEKTFKKIKGISECKRISVKKFETNNKVNVRVLLNHNLKRSNKVDDESLPVFSSSHEVIHIEHEEELTSVKDILLKIQRNVKEDITYFNVYRREIFNCSIRTLKRKEFDPYNTINVLFSDVDGITEGAIGVGGPTREMFRLLIDYLRDSQLFVGENLYSAIINGIENCEPSYSFIDEDIASKIKHIETLYNLEEINNYIMEDQIFSIAGIYHIDQPEDRARVMKDKMKDAKNFIKLLIEELYINVNRNVAESQMQIKRRKHVELPIVEDKKLLRSYTITKRDSAFEKLLIEYDNDAWLTLAESTLLSMQIFNRRRPGELERILIANFSNHQTIESTDRDLFKSLSEANKTIANKYMRFEIRGKLNRTVSVLIDNNMLP</sequence>
<organism evidence="3 4">
    <name type="scientific">Phaedon cochleariae</name>
    <name type="common">Mustard beetle</name>
    <dbReference type="NCBI Taxonomy" id="80249"/>
    <lineage>
        <taxon>Eukaryota</taxon>
        <taxon>Metazoa</taxon>
        <taxon>Ecdysozoa</taxon>
        <taxon>Arthropoda</taxon>
        <taxon>Hexapoda</taxon>
        <taxon>Insecta</taxon>
        <taxon>Pterygota</taxon>
        <taxon>Neoptera</taxon>
        <taxon>Endopterygota</taxon>
        <taxon>Coleoptera</taxon>
        <taxon>Polyphaga</taxon>
        <taxon>Cucujiformia</taxon>
        <taxon>Chrysomeloidea</taxon>
        <taxon>Chrysomelidae</taxon>
        <taxon>Chrysomelinae</taxon>
        <taxon>Chrysomelini</taxon>
        <taxon>Phaedon</taxon>
    </lineage>
</organism>
<feature type="compositionally biased region" description="Basic and acidic residues" evidence="1">
    <location>
        <begin position="23"/>
        <end position="35"/>
    </location>
</feature>
<dbReference type="Proteomes" id="UP001153737">
    <property type="component" value="Chromosome 4"/>
</dbReference>
<dbReference type="InterPro" id="IPR057191">
    <property type="entry name" value="DUF7869"/>
</dbReference>
<dbReference type="Gene3D" id="3.90.1750.10">
    <property type="entry name" value="Hect, E3 ligase catalytic domains"/>
    <property type="match status" value="1"/>
</dbReference>
<dbReference type="GO" id="GO:0004842">
    <property type="term" value="F:ubiquitin-protein transferase activity"/>
    <property type="evidence" value="ECO:0007669"/>
    <property type="project" value="InterPro"/>
</dbReference>
<evidence type="ECO:0000313" key="3">
    <source>
        <dbReference type="EMBL" id="CAG9820696.1"/>
    </source>
</evidence>
<dbReference type="OrthoDB" id="6779410at2759"/>
<feature type="region of interest" description="Disordered" evidence="1">
    <location>
        <begin position="1"/>
        <end position="46"/>
    </location>
</feature>
<dbReference type="Pfam" id="PF25273">
    <property type="entry name" value="DUF7869"/>
    <property type="match status" value="1"/>
</dbReference>
<name>A0A9N9SI70_PHACE</name>
<proteinExistence type="predicted"/>
<feature type="domain" description="DUF7869" evidence="2">
    <location>
        <begin position="365"/>
        <end position="491"/>
    </location>
</feature>
<gene>
    <name evidence="3" type="ORF">PHAECO_LOCUS8392</name>
</gene>
<evidence type="ECO:0000313" key="4">
    <source>
        <dbReference type="Proteomes" id="UP001153737"/>
    </source>
</evidence>
<dbReference type="InterPro" id="IPR035983">
    <property type="entry name" value="Hect_E3_ubiquitin_ligase"/>
</dbReference>
<accession>A0A9N9SI70</accession>
<reference evidence="3" key="2">
    <citation type="submission" date="2022-10" db="EMBL/GenBank/DDBJ databases">
        <authorList>
            <consortium name="ENA_rothamsted_submissions"/>
            <consortium name="culmorum"/>
            <person name="King R."/>
        </authorList>
    </citation>
    <scope>NUCLEOTIDE SEQUENCE</scope>
</reference>
<evidence type="ECO:0000259" key="2">
    <source>
        <dbReference type="Pfam" id="PF25273"/>
    </source>
</evidence>
<evidence type="ECO:0000256" key="1">
    <source>
        <dbReference type="SAM" id="MobiDB-lite"/>
    </source>
</evidence>
<dbReference type="SUPFAM" id="SSF56204">
    <property type="entry name" value="Hect, E3 ligase catalytic domain"/>
    <property type="match status" value="1"/>
</dbReference>
<dbReference type="PANTHER" id="PTHR10773:SF19">
    <property type="match status" value="1"/>
</dbReference>
<dbReference type="AlphaFoldDB" id="A0A9N9SI70"/>